<evidence type="ECO:0000313" key="2">
    <source>
        <dbReference type="Proteomes" id="UP000294498"/>
    </source>
</evidence>
<proteinExistence type="predicted"/>
<dbReference type="InterPro" id="IPR013325">
    <property type="entry name" value="RNA_pol_sigma_r2"/>
</dbReference>
<comment type="caution">
    <text evidence="1">The sequence shown here is derived from an EMBL/GenBank/DDBJ whole genome shotgun (WGS) entry which is preliminary data.</text>
</comment>
<dbReference type="RefSeq" id="WP_133993784.1">
    <property type="nucleotide sequence ID" value="NZ_SODV01000001.1"/>
</dbReference>
<dbReference type="EMBL" id="SODV01000001">
    <property type="protein sequence ID" value="TDX01338.1"/>
    <property type="molecule type" value="Genomic_DNA"/>
</dbReference>
<accession>A0A4R8DTT9</accession>
<keyword evidence="2" id="KW-1185">Reference proteome</keyword>
<name>A0A4R8DTT9_9BACT</name>
<dbReference type="Proteomes" id="UP000294498">
    <property type="component" value="Unassembled WGS sequence"/>
</dbReference>
<dbReference type="GO" id="GO:0003700">
    <property type="term" value="F:DNA-binding transcription factor activity"/>
    <property type="evidence" value="ECO:0007669"/>
    <property type="project" value="InterPro"/>
</dbReference>
<dbReference type="SUPFAM" id="SSF88946">
    <property type="entry name" value="Sigma2 domain of RNA polymerase sigma factors"/>
    <property type="match status" value="1"/>
</dbReference>
<dbReference type="AlphaFoldDB" id="A0A4R8DTT9"/>
<sequence length="101" mass="11788">MFSSLYNFIARRSNSEKQLLTRIRKGSESAYKTFYDMNVRSTNYMAYGFTNQKLGAEDLGFETLKEIWRNHASIDVDKPAKVLIAETMITVYLRNMRAMNN</sequence>
<gene>
    <name evidence="1" type="ORF">EDB95_2371</name>
</gene>
<organism evidence="1 2">
    <name type="scientific">Dinghuibacter silviterrae</name>
    <dbReference type="NCBI Taxonomy" id="1539049"/>
    <lineage>
        <taxon>Bacteria</taxon>
        <taxon>Pseudomonadati</taxon>
        <taxon>Bacteroidota</taxon>
        <taxon>Chitinophagia</taxon>
        <taxon>Chitinophagales</taxon>
        <taxon>Chitinophagaceae</taxon>
        <taxon>Dinghuibacter</taxon>
    </lineage>
</organism>
<reference evidence="1 2" key="1">
    <citation type="submission" date="2019-03" db="EMBL/GenBank/DDBJ databases">
        <title>Genomic Encyclopedia of Type Strains, Phase IV (KMG-IV): sequencing the most valuable type-strain genomes for metagenomic binning, comparative biology and taxonomic classification.</title>
        <authorList>
            <person name="Goeker M."/>
        </authorList>
    </citation>
    <scope>NUCLEOTIDE SEQUENCE [LARGE SCALE GENOMIC DNA]</scope>
    <source>
        <strain evidence="1 2">DSM 100059</strain>
    </source>
</reference>
<dbReference type="GO" id="GO:0006352">
    <property type="term" value="P:DNA-templated transcription initiation"/>
    <property type="evidence" value="ECO:0007669"/>
    <property type="project" value="InterPro"/>
</dbReference>
<evidence type="ECO:0000313" key="1">
    <source>
        <dbReference type="EMBL" id="TDX01338.1"/>
    </source>
</evidence>
<protein>
    <submittedName>
        <fullName evidence="1">Uncharacterized protein</fullName>
    </submittedName>
</protein>
<dbReference type="Gene3D" id="1.10.1740.10">
    <property type="match status" value="1"/>
</dbReference>